<organism evidence="6 7">
    <name type="scientific">Urochloa decumbens</name>
    <dbReference type="NCBI Taxonomy" id="240449"/>
    <lineage>
        <taxon>Eukaryota</taxon>
        <taxon>Viridiplantae</taxon>
        <taxon>Streptophyta</taxon>
        <taxon>Embryophyta</taxon>
        <taxon>Tracheophyta</taxon>
        <taxon>Spermatophyta</taxon>
        <taxon>Magnoliopsida</taxon>
        <taxon>Liliopsida</taxon>
        <taxon>Poales</taxon>
        <taxon>Poaceae</taxon>
        <taxon>PACMAD clade</taxon>
        <taxon>Panicoideae</taxon>
        <taxon>Panicodae</taxon>
        <taxon>Paniceae</taxon>
        <taxon>Melinidinae</taxon>
        <taxon>Urochloa</taxon>
    </lineage>
</organism>
<dbReference type="SFLD" id="SFLDG01019">
    <property type="entry name" value="Terpene_Cyclase_Like_1_C_Termi"/>
    <property type="match status" value="1"/>
</dbReference>
<comment type="cofactor">
    <cofactor evidence="1">
        <name>Mn(2+)</name>
        <dbReference type="ChEBI" id="CHEBI:29035"/>
    </cofactor>
</comment>
<dbReference type="SFLD" id="SFLDS00005">
    <property type="entry name" value="Isoprenoid_Synthase_Type_I"/>
    <property type="match status" value="1"/>
</dbReference>
<name>A0ABC8ZE97_9POAL</name>
<gene>
    <name evidence="6" type="ORF">URODEC1_LOCUS44298</name>
</gene>
<dbReference type="FunFam" id="1.10.600.10:FF:000007">
    <property type="entry name" value="Isoprene synthase, chloroplastic"/>
    <property type="match status" value="1"/>
</dbReference>
<sequence>MIGLVSLAKQYSTLSIILDKCECILQITKERFPAIMKVQAQEEDALLSPTSPCCLLSTRPAENFETSDTSVGGDRPTEPCLWGDFFATYTPPPPLRSEEWMRERADQIKEEVRQMFASSEAMRLADMLGLVDTLERLSIDNHFHKEINAALSRIHDEEQEFCSSSDLNIVALRFCLLRQHGFWVSTDVFDTFKDGTGSFHTDLSSDPRGLLSLYNAAHMAVPGEMILDDAIAFARHHLEAAKGKLRSPMAEQVRRALKIPRPRFMQRLETMHYITEYEQEEKHNTTILELARLDFNLVRSLHLKELRNLSVWWRDLYDDVKLTYSRDRIIETYFYTLGVFHQEDNHRARIILTKVFRFLSLMDDTYDSHATFKECHILNEAIQRWDENMVSILPEYLRMLYIKILSNFNEIEDTLEPNEKYRMAYMQKMFKLQSKSYLEEAKWFDEKYIPSFKEHVGVSVMSTGLPMLFLVALIGAGQVATKETLDWALDIPDMVHACAENGRFLNDIASYKLGKSKRDVASSFECYMKEHGITAEDAIASFAKMVEHAWRRINRACIELDHGILPAAQIVVNMTRTLETLYHGGTDAYTFSGNLKEIVTSLFLKDLDLPL</sequence>
<dbReference type="CDD" id="cd00684">
    <property type="entry name" value="Terpene_cyclase_plant_C1"/>
    <property type="match status" value="1"/>
</dbReference>
<dbReference type="SUPFAM" id="SSF48239">
    <property type="entry name" value="Terpenoid cyclases/Protein prenyltransferases"/>
    <property type="match status" value="1"/>
</dbReference>
<evidence type="ECO:0000259" key="4">
    <source>
        <dbReference type="Pfam" id="PF01397"/>
    </source>
</evidence>
<dbReference type="InterPro" id="IPR008949">
    <property type="entry name" value="Isoprenoid_synthase_dom_sf"/>
</dbReference>
<accession>A0ABC8ZE97</accession>
<dbReference type="PANTHER" id="PTHR31225:SF63">
    <property type="entry name" value="BETA-SELINENE SYNTHASE"/>
    <property type="match status" value="1"/>
</dbReference>
<dbReference type="GO" id="GO:0046872">
    <property type="term" value="F:metal ion binding"/>
    <property type="evidence" value="ECO:0007669"/>
    <property type="project" value="UniProtKB-KW"/>
</dbReference>
<dbReference type="Pfam" id="PF03936">
    <property type="entry name" value="Terpene_synth_C"/>
    <property type="match status" value="1"/>
</dbReference>
<reference evidence="7" key="1">
    <citation type="submission" date="2024-06" db="EMBL/GenBank/DDBJ databases">
        <authorList>
            <person name="Ryan C."/>
        </authorList>
    </citation>
    <scope>NUCLEOTIDE SEQUENCE [LARGE SCALE GENOMIC DNA]</scope>
</reference>
<dbReference type="InterPro" id="IPR005630">
    <property type="entry name" value="Terpene_synthase_metal-bd"/>
</dbReference>
<evidence type="ECO:0000256" key="3">
    <source>
        <dbReference type="ARBA" id="ARBA00022723"/>
    </source>
</evidence>
<protein>
    <submittedName>
        <fullName evidence="6">Uncharacterized protein</fullName>
    </submittedName>
</protein>
<proteinExistence type="predicted"/>
<evidence type="ECO:0000256" key="2">
    <source>
        <dbReference type="ARBA" id="ARBA00001946"/>
    </source>
</evidence>
<dbReference type="InterPro" id="IPR036965">
    <property type="entry name" value="Terpene_synth_N_sf"/>
</dbReference>
<evidence type="ECO:0000256" key="1">
    <source>
        <dbReference type="ARBA" id="ARBA00001936"/>
    </source>
</evidence>
<dbReference type="Gene3D" id="1.10.600.10">
    <property type="entry name" value="Farnesyl Diphosphate Synthase"/>
    <property type="match status" value="1"/>
</dbReference>
<dbReference type="InterPro" id="IPR008930">
    <property type="entry name" value="Terpenoid_cyclase/PrenylTrfase"/>
</dbReference>
<feature type="domain" description="Terpene synthase metal-binding" evidence="5">
    <location>
        <begin position="315"/>
        <end position="551"/>
    </location>
</feature>
<dbReference type="InterPro" id="IPR034741">
    <property type="entry name" value="Terpene_cyclase-like_1_C"/>
</dbReference>
<dbReference type="Gene3D" id="1.50.10.130">
    <property type="entry name" value="Terpene synthase, N-terminal domain"/>
    <property type="match status" value="1"/>
</dbReference>
<dbReference type="SUPFAM" id="SSF48576">
    <property type="entry name" value="Terpenoid synthases"/>
    <property type="match status" value="1"/>
</dbReference>
<keyword evidence="7" id="KW-1185">Reference proteome</keyword>
<dbReference type="PANTHER" id="PTHR31225">
    <property type="entry name" value="OS04G0344100 PROTEIN-RELATED"/>
    <property type="match status" value="1"/>
</dbReference>
<evidence type="ECO:0000259" key="5">
    <source>
        <dbReference type="Pfam" id="PF03936"/>
    </source>
</evidence>
<reference evidence="6 7" key="2">
    <citation type="submission" date="2024-10" db="EMBL/GenBank/DDBJ databases">
        <authorList>
            <person name="Ryan C."/>
        </authorList>
    </citation>
    <scope>NUCLEOTIDE SEQUENCE [LARGE SCALE GENOMIC DNA]</scope>
</reference>
<evidence type="ECO:0000313" key="6">
    <source>
        <dbReference type="EMBL" id="CAL4960270.1"/>
    </source>
</evidence>
<dbReference type="InterPro" id="IPR050148">
    <property type="entry name" value="Terpene_synthase-like"/>
</dbReference>
<dbReference type="AlphaFoldDB" id="A0ABC8ZE97"/>
<dbReference type="Proteomes" id="UP001497457">
    <property type="component" value="Chromosome 19rd"/>
</dbReference>
<dbReference type="InterPro" id="IPR044814">
    <property type="entry name" value="Terpene_cyclase_plant_C1"/>
</dbReference>
<feature type="domain" description="Terpene synthase N-terminal" evidence="4">
    <location>
        <begin position="82"/>
        <end position="257"/>
    </location>
</feature>
<dbReference type="InterPro" id="IPR001906">
    <property type="entry name" value="Terpene_synth_N"/>
</dbReference>
<evidence type="ECO:0000313" key="7">
    <source>
        <dbReference type="Proteomes" id="UP001497457"/>
    </source>
</evidence>
<comment type="cofactor">
    <cofactor evidence="2">
        <name>Mg(2+)</name>
        <dbReference type="ChEBI" id="CHEBI:18420"/>
    </cofactor>
</comment>
<dbReference type="GO" id="GO:0010333">
    <property type="term" value="F:terpene synthase activity"/>
    <property type="evidence" value="ECO:0007669"/>
    <property type="project" value="UniProtKB-ARBA"/>
</dbReference>
<keyword evidence="3" id="KW-0479">Metal-binding</keyword>
<dbReference type="Pfam" id="PF01397">
    <property type="entry name" value="Terpene_synth"/>
    <property type="match status" value="1"/>
</dbReference>
<dbReference type="EMBL" id="OZ075129">
    <property type="protein sequence ID" value="CAL4960270.1"/>
    <property type="molecule type" value="Genomic_DNA"/>
</dbReference>